<evidence type="ECO:0000256" key="1">
    <source>
        <dbReference type="SAM" id="MobiDB-lite"/>
    </source>
</evidence>
<accession>A0ABV0JGP3</accession>
<dbReference type="RefSeq" id="WP_190443513.1">
    <property type="nucleotide sequence ID" value="NZ_JAMPKM010000054.1"/>
</dbReference>
<feature type="compositionally biased region" description="Polar residues" evidence="1">
    <location>
        <begin position="49"/>
        <end position="64"/>
    </location>
</feature>
<proteinExistence type="predicted"/>
<evidence type="ECO:0000313" key="3">
    <source>
        <dbReference type="Proteomes" id="UP001464891"/>
    </source>
</evidence>
<evidence type="ECO:0000313" key="2">
    <source>
        <dbReference type="EMBL" id="MEP0820962.1"/>
    </source>
</evidence>
<dbReference type="Pfam" id="PF14105">
    <property type="entry name" value="DUF4278"/>
    <property type="match status" value="1"/>
</dbReference>
<dbReference type="EMBL" id="JAMPKM010000054">
    <property type="protein sequence ID" value="MEP0820962.1"/>
    <property type="molecule type" value="Genomic_DNA"/>
</dbReference>
<comment type="caution">
    <text evidence="2">The sequence shown here is derived from an EMBL/GenBank/DDBJ whole genome shotgun (WGS) entry which is preliminary data.</text>
</comment>
<organism evidence="2 3">
    <name type="scientific">Trichocoleus desertorum GB2-A4</name>
    <dbReference type="NCBI Taxonomy" id="2933944"/>
    <lineage>
        <taxon>Bacteria</taxon>
        <taxon>Bacillati</taxon>
        <taxon>Cyanobacteriota</taxon>
        <taxon>Cyanophyceae</taxon>
        <taxon>Leptolyngbyales</taxon>
        <taxon>Trichocoleusaceae</taxon>
        <taxon>Trichocoleus</taxon>
    </lineage>
</organism>
<name>A0ABV0JGP3_9CYAN</name>
<sequence length="81" mass="9042">MKLRYRGVGYEIAQAVPSQPMSVTPVTLIYRGNSYQSNQHQLMPHGIGSQHSMTNQSPQITSLPRTIARPQLIYRGAAYTP</sequence>
<gene>
    <name evidence="2" type="ORF">NC998_28170</name>
</gene>
<dbReference type="Proteomes" id="UP001464891">
    <property type="component" value="Unassembled WGS sequence"/>
</dbReference>
<protein>
    <submittedName>
        <fullName evidence="2">DUF4278 domain-containing protein</fullName>
    </submittedName>
</protein>
<feature type="region of interest" description="Disordered" evidence="1">
    <location>
        <begin position="39"/>
        <end position="65"/>
    </location>
</feature>
<reference evidence="2 3" key="1">
    <citation type="submission" date="2022-04" db="EMBL/GenBank/DDBJ databases">
        <title>Positive selection, recombination, and allopatry shape intraspecific diversity of widespread and dominant cyanobacteria.</title>
        <authorList>
            <person name="Wei J."/>
            <person name="Shu W."/>
            <person name="Hu C."/>
        </authorList>
    </citation>
    <scope>NUCLEOTIDE SEQUENCE [LARGE SCALE GENOMIC DNA]</scope>
    <source>
        <strain evidence="2 3">GB2-A4</strain>
    </source>
</reference>
<dbReference type="InterPro" id="IPR025458">
    <property type="entry name" value="DUF4278"/>
</dbReference>
<keyword evidence="3" id="KW-1185">Reference proteome</keyword>